<dbReference type="PATRIC" id="fig|85874.4.peg.1587"/>
<gene>
    <name evidence="4" type="ORF">XD66_0446</name>
</gene>
<dbReference type="EMBL" id="LGFO01000035">
    <property type="protein sequence ID" value="KUK36842.1"/>
    <property type="molecule type" value="Genomic_DNA"/>
</dbReference>
<feature type="domain" description="DUF4349" evidence="3">
    <location>
        <begin position="213"/>
        <end position="297"/>
    </location>
</feature>
<protein>
    <recommendedName>
        <fullName evidence="3">DUF4349 domain-containing protein</fullName>
    </recommendedName>
</protein>
<comment type="caution">
    <text evidence="4">The sequence shown here is derived from an EMBL/GenBank/DDBJ whole genome shotgun (WGS) entry which is preliminary data.</text>
</comment>
<evidence type="ECO:0000313" key="5">
    <source>
        <dbReference type="Proteomes" id="UP000053326"/>
    </source>
</evidence>
<dbReference type="Pfam" id="PF14257">
    <property type="entry name" value="DUF4349"/>
    <property type="match status" value="1"/>
</dbReference>
<feature type="region of interest" description="Disordered" evidence="1">
    <location>
        <begin position="129"/>
        <end position="206"/>
    </location>
</feature>
<dbReference type="AlphaFoldDB" id="A0A101FH35"/>
<keyword evidence="2" id="KW-1133">Transmembrane helix</keyword>
<sequence length="351" mass="38916">MKCREAERLFYEVGEERLDPEALLSLRAHEESCSRCRQEFAAWRVYRKAFESEAMRITPPPGFAARVISRLEEAAPSTGSSRRGILEAFRRNVLVKGAIAAAAALALLTGSLAFAEKYWFNSSAPRIVQEETDRRSTPSGLREDGKIKEIKEEVQVSSPQEEAAPGEAAAEPESGEGETETGNSAPTPVPKPKPEKPAANEDRQYRFMDNKKRVITTTMVKAAVADIEQAHRLALGIAQSEGAEVTSTVTARNNGRANLILRCTVPPERAKSLISRLEGLGTVKTRDTSVTDVTNNFSRTLEEYRSLSAKLAEAPEGEKEQLRNQVEFLARQLQEWDEASEKEVIVLWLED</sequence>
<proteinExistence type="predicted"/>
<name>A0A101FH35_9THEO</name>
<accession>A0A101FH35</accession>
<evidence type="ECO:0000259" key="3">
    <source>
        <dbReference type="Pfam" id="PF14257"/>
    </source>
</evidence>
<organism evidence="4 5">
    <name type="scientific">Thermacetogenium phaeum</name>
    <dbReference type="NCBI Taxonomy" id="85874"/>
    <lineage>
        <taxon>Bacteria</taxon>
        <taxon>Bacillati</taxon>
        <taxon>Bacillota</taxon>
        <taxon>Clostridia</taxon>
        <taxon>Thermoanaerobacterales</taxon>
        <taxon>Thermoanaerobacteraceae</taxon>
        <taxon>Thermacetogenium</taxon>
    </lineage>
</organism>
<feature type="compositionally biased region" description="Low complexity" evidence="1">
    <location>
        <begin position="161"/>
        <end position="172"/>
    </location>
</feature>
<dbReference type="InterPro" id="IPR025645">
    <property type="entry name" value="DUF4349"/>
</dbReference>
<dbReference type="Proteomes" id="UP000053326">
    <property type="component" value="Unassembled WGS sequence"/>
</dbReference>
<reference evidence="5" key="1">
    <citation type="journal article" date="2015" name="MBio">
        <title>Genome-Resolved Metagenomic Analysis Reveals Roles for Candidate Phyla and Other Microbial Community Members in Biogeochemical Transformations in Oil Reservoirs.</title>
        <authorList>
            <person name="Hu P."/>
            <person name="Tom L."/>
            <person name="Singh A."/>
            <person name="Thomas B.C."/>
            <person name="Baker B.J."/>
            <person name="Piceno Y.M."/>
            <person name="Andersen G.L."/>
            <person name="Banfield J.F."/>
        </authorList>
    </citation>
    <scope>NUCLEOTIDE SEQUENCE [LARGE SCALE GENOMIC DNA]</scope>
</reference>
<evidence type="ECO:0000256" key="1">
    <source>
        <dbReference type="SAM" id="MobiDB-lite"/>
    </source>
</evidence>
<feature type="compositionally biased region" description="Basic and acidic residues" evidence="1">
    <location>
        <begin position="129"/>
        <end position="154"/>
    </location>
</feature>
<feature type="compositionally biased region" description="Basic and acidic residues" evidence="1">
    <location>
        <begin position="192"/>
        <end position="206"/>
    </location>
</feature>
<feature type="transmembrane region" description="Helical" evidence="2">
    <location>
        <begin position="93"/>
        <end position="115"/>
    </location>
</feature>
<evidence type="ECO:0000256" key="2">
    <source>
        <dbReference type="SAM" id="Phobius"/>
    </source>
</evidence>
<keyword evidence="2" id="KW-0472">Membrane</keyword>
<keyword evidence="2" id="KW-0812">Transmembrane</keyword>
<evidence type="ECO:0000313" key="4">
    <source>
        <dbReference type="EMBL" id="KUK36842.1"/>
    </source>
</evidence>